<sequence length="91" mass="10303">MEVIIEGLDGLSEWVHDRTHQDTNIIADLISDCGFIEQHITKSSSYYIVVGNVYLNEVKCDVETDLLDNVSSLLSYYISNDGFNYLLVHMG</sequence>
<keyword evidence="2" id="KW-1185">Reference proteome</keyword>
<proteinExistence type="predicted"/>
<dbReference type="EMBL" id="JAAMPC010000002">
    <property type="protein sequence ID" value="KAG2325301.1"/>
    <property type="molecule type" value="Genomic_DNA"/>
</dbReference>
<protein>
    <submittedName>
        <fullName evidence="1">Uncharacterized protein</fullName>
    </submittedName>
</protein>
<name>A0A8X7W8Z6_BRACI</name>
<dbReference type="AlphaFoldDB" id="A0A8X7W8Z6"/>
<dbReference type="OrthoDB" id="3045089at2759"/>
<comment type="caution">
    <text evidence="1">The sequence shown here is derived from an EMBL/GenBank/DDBJ whole genome shotgun (WGS) entry which is preliminary data.</text>
</comment>
<reference evidence="1 2" key="1">
    <citation type="submission" date="2020-02" db="EMBL/GenBank/DDBJ databases">
        <authorList>
            <person name="Ma Q."/>
            <person name="Huang Y."/>
            <person name="Song X."/>
            <person name="Pei D."/>
        </authorList>
    </citation>
    <scope>NUCLEOTIDE SEQUENCE [LARGE SCALE GENOMIC DNA]</scope>
    <source>
        <strain evidence="1">Sxm20200214</strain>
        <tissue evidence="1">Leaf</tissue>
    </source>
</reference>
<evidence type="ECO:0000313" key="2">
    <source>
        <dbReference type="Proteomes" id="UP000886595"/>
    </source>
</evidence>
<gene>
    <name evidence="1" type="ORF">Bca52824_008029</name>
</gene>
<dbReference type="Proteomes" id="UP000886595">
    <property type="component" value="Unassembled WGS sequence"/>
</dbReference>
<organism evidence="1 2">
    <name type="scientific">Brassica carinata</name>
    <name type="common">Ethiopian mustard</name>
    <name type="synonym">Abyssinian cabbage</name>
    <dbReference type="NCBI Taxonomy" id="52824"/>
    <lineage>
        <taxon>Eukaryota</taxon>
        <taxon>Viridiplantae</taxon>
        <taxon>Streptophyta</taxon>
        <taxon>Embryophyta</taxon>
        <taxon>Tracheophyta</taxon>
        <taxon>Spermatophyta</taxon>
        <taxon>Magnoliopsida</taxon>
        <taxon>eudicotyledons</taxon>
        <taxon>Gunneridae</taxon>
        <taxon>Pentapetalae</taxon>
        <taxon>rosids</taxon>
        <taxon>malvids</taxon>
        <taxon>Brassicales</taxon>
        <taxon>Brassicaceae</taxon>
        <taxon>Brassiceae</taxon>
        <taxon>Brassica</taxon>
    </lineage>
</organism>
<accession>A0A8X7W8Z6</accession>
<evidence type="ECO:0000313" key="1">
    <source>
        <dbReference type="EMBL" id="KAG2325301.1"/>
    </source>
</evidence>